<reference evidence="1 2" key="1">
    <citation type="submission" date="2018-05" db="EMBL/GenBank/DDBJ databases">
        <title>Genome of Sphingosinicella humi QZX222.</title>
        <authorList>
            <person name="Qiao Z."/>
            <person name="Wang G."/>
        </authorList>
    </citation>
    <scope>NUCLEOTIDE SEQUENCE [LARGE SCALE GENOMIC DNA]</scope>
    <source>
        <strain evidence="1 2">QZX222</strain>
    </source>
</reference>
<organism evidence="1 2">
    <name type="scientific">Allosphingosinicella humi</name>
    <dbReference type="NCBI Taxonomy" id="2068657"/>
    <lineage>
        <taxon>Bacteria</taxon>
        <taxon>Pseudomonadati</taxon>
        <taxon>Pseudomonadota</taxon>
        <taxon>Alphaproteobacteria</taxon>
        <taxon>Sphingomonadales</taxon>
        <taxon>Sphingomonadaceae</taxon>
        <taxon>Allosphingosinicella</taxon>
    </lineage>
</organism>
<keyword evidence="2" id="KW-1185">Reference proteome</keyword>
<gene>
    <name evidence="1" type="ORF">DF286_12110</name>
</gene>
<accession>A0A2U2J5B2</accession>
<evidence type="ECO:0000313" key="2">
    <source>
        <dbReference type="Proteomes" id="UP000245916"/>
    </source>
</evidence>
<comment type="caution">
    <text evidence="1">The sequence shown here is derived from an EMBL/GenBank/DDBJ whole genome shotgun (WGS) entry which is preliminary data.</text>
</comment>
<sequence length="76" mass="8829">MMCEADGSLANDLIRVYNYEQSRRPRLSSENEDRLDAFFEKAFSYRLCLSLMSTRGPRLMMIDDKNPAGLPQSRHL</sequence>
<protein>
    <submittedName>
        <fullName evidence="1">Uncharacterized protein</fullName>
    </submittedName>
</protein>
<dbReference type="AlphaFoldDB" id="A0A2U2J5B2"/>
<dbReference type="EMBL" id="QFFF01000001">
    <property type="protein sequence ID" value="PWG03535.1"/>
    <property type="molecule type" value="Genomic_DNA"/>
</dbReference>
<dbReference type="Proteomes" id="UP000245916">
    <property type="component" value="Unassembled WGS sequence"/>
</dbReference>
<proteinExistence type="predicted"/>
<evidence type="ECO:0000313" key="1">
    <source>
        <dbReference type="EMBL" id="PWG03535.1"/>
    </source>
</evidence>
<name>A0A2U2J5B2_9SPHN</name>